<dbReference type="HAMAP" id="MF_01043">
    <property type="entry name" value="PlsY"/>
    <property type="match status" value="1"/>
</dbReference>
<accession>G0EI84</accession>
<feature type="binding site" evidence="15">
    <location>
        <begin position="118"/>
        <end position="121"/>
    </location>
    <ligand>
        <name>GTP</name>
        <dbReference type="ChEBI" id="CHEBI:37565"/>
        <label>1</label>
    </ligand>
</feature>
<sequence>MINIAILGRPNVGKSTLFNRFAGRRKSIVDPMAGVTRDISIAKTYIDDIAFNVFDTGGLLDVSDDTLNEKVREKALKTALEDSDILLFLVDAHQSHPDDRHFINIIRKSGKPIILVINKVDADSHNNLVSEFYSLGIKDVSIISAEHNNGIDDLREKILEVLERNGFDLEAEREISKNNDSNNDEYNNTIEIENIDEDFEEEYYDDDLDEEDDEENYNNKKEKSKQYRLDEYIAQKKTINIAIVGKPNAGKSTLLNTLIGKDRSIVSNIAGTTRDAIDETFNFKDDDICLVDTAGIRKKKNVNTDVEYYSVNRAIKAIEASDVCILMLDVFEGLTDQDKTIANLIIERRKGIVIAANKWDIREKGTTWNDYEAYMKDAFPVLNYAFYARVCANRKNDAEKLLSLAVRVAKTRMQRFETHALTETMVRATREYSISAGGNPFKIFYVVQTGVNPPAFAVFCNHPHKLNSHYKRYLENRFREMFDFRGTPIILNFRKRGKNLEVKNMIVKIIVSILVSYIIGAIPFSFIIGKINGHDVRKEGSCNPGASNVLRVCGKKAGIAAYICDIGKGMIAVLVPSFILSSIISTHSYILVACAVASILGHVFSIFLGFKGGKGVATSAGSMFMLAPVSLILTMVFFFIGLFASRKTVAIGSTCGAIAFPIVLSFLYFKANFLYRIFFNINYIVLLPIAILLAIFIMIKHIPNYKRMLKGEENSFSKK</sequence>
<dbReference type="Pfam" id="PF14714">
    <property type="entry name" value="KH_dom-like"/>
    <property type="match status" value="1"/>
</dbReference>
<comment type="similarity">
    <text evidence="1 15 17">Belongs to the TRAFAC class TrmE-Era-EngA-EngB-Septin-like GTPase superfamily. EngA (Der) GTPase family.</text>
</comment>
<evidence type="ECO:0000256" key="10">
    <source>
        <dbReference type="ARBA" id="ARBA00023098"/>
    </source>
</evidence>
<keyword evidence="11 15" id="KW-0342">GTP-binding</keyword>
<comment type="pathway">
    <text evidence="16">Lipid metabolism; phospholipid metabolism.</text>
</comment>
<dbReference type="InterPro" id="IPR016484">
    <property type="entry name" value="GTPase_Der"/>
</dbReference>
<proteinExistence type="inferred from homology"/>
<dbReference type="EC" id="2.3.1.275" evidence="16"/>
<dbReference type="SUPFAM" id="SSF52540">
    <property type="entry name" value="P-loop containing nucleoside triphosphate hydrolases"/>
    <property type="match status" value="2"/>
</dbReference>
<evidence type="ECO:0000256" key="2">
    <source>
        <dbReference type="ARBA" id="ARBA00022475"/>
    </source>
</evidence>
<dbReference type="InterPro" id="IPR027417">
    <property type="entry name" value="P-loop_NTPase"/>
</dbReference>
<dbReference type="AlphaFoldDB" id="G0EI84"/>
<keyword evidence="4 15" id="KW-0690">Ribosome biogenesis</keyword>
<dbReference type="CDD" id="cd01894">
    <property type="entry name" value="EngA1"/>
    <property type="match status" value="1"/>
</dbReference>
<evidence type="ECO:0000256" key="11">
    <source>
        <dbReference type="ARBA" id="ARBA00023134"/>
    </source>
</evidence>
<evidence type="ECO:0000256" key="14">
    <source>
        <dbReference type="ARBA" id="ARBA00023264"/>
    </source>
</evidence>
<evidence type="ECO:0000256" key="15">
    <source>
        <dbReference type="HAMAP-Rule" id="MF_00195"/>
    </source>
</evidence>
<dbReference type="NCBIfam" id="TIGR00023">
    <property type="entry name" value="glycerol-3-phosphate 1-O-acyltransferase PlsY"/>
    <property type="match status" value="1"/>
</dbReference>
<dbReference type="InterPro" id="IPR015946">
    <property type="entry name" value="KH_dom-like_a/b"/>
</dbReference>
<comment type="catalytic activity">
    <reaction evidence="16">
        <text>an acyl phosphate + sn-glycerol 3-phosphate = a 1-acyl-sn-glycero-3-phosphate + phosphate</text>
        <dbReference type="Rhea" id="RHEA:34075"/>
        <dbReference type="ChEBI" id="CHEBI:43474"/>
        <dbReference type="ChEBI" id="CHEBI:57597"/>
        <dbReference type="ChEBI" id="CHEBI:57970"/>
        <dbReference type="ChEBI" id="CHEBI:59918"/>
        <dbReference type="EC" id="2.3.1.275"/>
    </reaction>
</comment>
<evidence type="ECO:0000256" key="5">
    <source>
        <dbReference type="ARBA" id="ARBA00022679"/>
    </source>
</evidence>
<dbReference type="GO" id="GO:0043772">
    <property type="term" value="F:acyl-phosphate glycerol-3-phosphate acyltransferase activity"/>
    <property type="evidence" value="ECO:0007669"/>
    <property type="project" value="UniProtKB-UniRule"/>
</dbReference>
<dbReference type="PRINTS" id="PR00326">
    <property type="entry name" value="GTP1OBG"/>
</dbReference>
<dbReference type="UniPathway" id="UPA00085"/>
<evidence type="ECO:0000256" key="6">
    <source>
        <dbReference type="ARBA" id="ARBA00022692"/>
    </source>
</evidence>
<comment type="function">
    <text evidence="15">GTPase that plays an essential role in the late steps of ribosome biogenesis.</text>
</comment>
<dbReference type="HOGENOM" id="CLU_016077_5_0_12"/>
<feature type="domain" description="EngA-type G" evidence="18">
    <location>
        <begin position="239"/>
        <end position="413"/>
    </location>
</feature>
<keyword evidence="2 16" id="KW-1003">Cell membrane</keyword>
<feature type="transmembrane region" description="Helical" evidence="16">
    <location>
        <begin position="622"/>
        <end position="643"/>
    </location>
</feature>
<dbReference type="Proteomes" id="UP000008522">
    <property type="component" value="Chromosome"/>
</dbReference>
<dbReference type="GO" id="GO:0005886">
    <property type="term" value="C:plasma membrane"/>
    <property type="evidence" value="ECO:0007669"/>
    <property type="project" value="UniProtKB-SubCell"/>
</dbReference>
<dbReference type="NCBIfam" id="TIGR00231">
    <property type="entry name" value="small_GTP"/>
    <property type="match status" value="2"/>
</dbReference>
<evidence type="ECO:0000256" key="8">
    <source>
        <dbReference type="ARBA" id="ARBA00022741"/>
    </source>
</evidence>
<reference evidence="19 20" key="1">
    <citation type="journal article" date="2011" name="BMC Genomics">
        <title>Complete genome sequence of Brachyspira intermedia reveals unique genomic features in Brachyspira species and phage-mediated horizontal gene transfer.</title>
        <authorList>
            <person name="Hafstrom T."/>
            <person name="Jansson D.S."/>
            <person name="Segerman B."/>
        </authorList>
    </citation>
    <scope>NUCLEOTIDE SEQUENCE [LARGE SCALE GENOMIC DNA]</scope>
    <source>
        <strain evidence="20">ATCC 51140 / PWS/A</strain>
    </source>
</reference>
<dbReference type="PANTHER" id="PTHR43834:SF6">
    <property type="entry name" value="GTPASE DER"/>
    <property type="match status" value="1"/>
</dbReference>
<evidence type="ECO:0000256" key="4">
    <source>
        <dbReference type="ARBA" id="ARBA00022517"/>
    </source>
</evidence>
<feature type="transmembrane region" description="Helical" evidence="16">
    <location>
        <begin position="589"/>
        <end position="610"/>
    </location>
</feature>
<dbReference type="eggNOG" id="COG1160">
    <property type="taxonomic scope" value="Bacteria"/>
</dbReference>
<keyword evidence="16" id="KW-0997">Cell inner membrane</keyword>
<evidence type="ECO:0000313" key="20">
    <source>
        <dbReference type="Proteomes" id="UP000008522"/>
    </source>
</evidence>
<evidence type="ECO:0000256" key="13">
    <source>
        <dbReference type="ARBA" id="ARBA00023209"/>
    </source>
</evidence>
<feature type="binding site" evidence="15">
    <location>
        <begin position="55"/>
        <end position="59"/>
    </location>
    <ligand>
        <name>GTP</name>
        <dbReference type="ChEBI" id="CHEBI:37565"/>
        <label>1</label>
    </ligand>
</feature>
<keyword evidence="3 16" id="KW-0444">Lipid biosynthesis</keyword>
<keyword evidence="20" id="KW-1185">Reference proteome</keyword>
<dbReference type="Pfam" id="PF02660">
    <property type="entry name" value="G3P_acyltransf"/>
    <property type="match status" value="1"/>
</dbReference>
<dbReference type="Pfam" id="PF01926">
    <property type="entry name" value="MMR_HSR1"/>
    <property type="match status" value="2"/>
</dbReference>
<evidence type="ECO:0000256" key="1">
    <source>
        <dbReference type="ARBA" id="ARBA00008279"/>
    </source>
</evidence>
<dbReference type="NCBIfam" id="TIGR03594">
    <property type="entry name" value="GTPase_EngA"/>
    <property type="match status" value="1"/>
</dbReference>
<keyword evidence="9 16" id="KW-1133">Transmembrane helix</keyword>
<dbReference type="GO" id="GO:0008654">
    <property type="term" value="P:phospholipid biosynthetic process"/>
    <property type="evidence" value="ECO:0007669"/>
    <property type="project" value="UniProtKB-UniRule"/>
</dbReference>
<dbReference type="GO" id="GO:0005525">
    <property type="term" value="F:GTP binding"/>
    <property type="evidence" value="ECO:0007669"/>
    <property type="project" value="UniProtKB-UniRule"/>
</dbReference>
<dbReference type="EMBL" id="CP002874">
    <property type="protein sequence ID" value="AEM23439.1"/>
    <property type="molecule type" value="Genomic_DNA"/>
</dbReference>
<dbReference type="HAMAP" id="MF_00195">
    <property type="entry name" value="GTPase_Der"/>
    <property type="match status" value="1"/>
</dbReference>
<dbReference type="KEGG" id="bip:Bint_2845"/>
<keyword evidence="14 16" id="KW-1208">Phospholipid metabolism</keyword>
<keyword evidence="6 16" id="KW-0812">Transmembrane</keyword>
<feature type="transmembrane region" description="Helical" evidence="16">
    <location>
        <begin position="681"/>
        <end position="699"/>
    </location>
</feature>
<evidence type="ECO:0000313" key="19">
    <source>
        <dbReference type="EMBL" id="AEM23439.1"/>
    </source>
</evidence>
<organism evidence="19 20">
    <name type="scientific">Brachyspira intermedia (strain ATCC 51140 / PWS/A)</name>
    <name type="common">Serpulina intermedia</name>
    <dbReference type="NCBI Taxonomy" id="1045858"/>
    <lineage>
        <taxon>Bacteria</taxon>
        <taxon>Pseudomonadati</taxon>
        <taxon>Spirochaetota</taxon>
        <taxon>Spirochaetia</taxon>
        <taxon>Brachyspirales</taxon>
        <taxon>Brachyspiraceae</taxon>
        <taxon>Brachyspira</taxon>
    </lineage>
</organism>
<feature type="binding site" evidence="15">
    <location>
        <begin position="245"/>
        <end position="252"/>
    </location>
    <ligand>
        <name>GTP</name>
        <dbReference type="ChEBI" id="CHEBI:37565"/>
        <label>2</label>
    </ligand>
</feature>
<dbReference type="InterPro" id="IPR032859">
    <property type="entry name" value="KH_dom-like"/>
</dbReference>
<feature type="binding site" evidence="15">
    <location>
        <begin position="357"/>
        <end position="360"/>
    </location>
    <ligand>
        <name>GTP</name>
        <dbReference type="ChEBI" id="CHEBI:37565"/>
        <label>2</label>
    </ligand>
</feature>
<keyword evidence="5 16" id="KW-0808">Transferase</keyword>
<keyword evidence="12 16" id="KW-0472">Membrane</keyword>
<comment type="subcellular location">
    <subcellularLocation>
        <location evidence="16">Cell inner membrane</location>
        <topology evidence="16">Multi-pass membrane protein</topology>
    </subcellularLocation>
</comment>
<comment type="function">
    <text evidence="16">Catalyzes the transfer of an acyl group from acyl-phosphate (acyl-PO(4)) to glycerol-3-phosphate (G3P) to form lysophosphatidic acid (LPA). This enzyme utilizes acyl-phosphate as fatty acyl donor, but not acyl-CoA or acyl-ACP.</text>
</comment>
<dbReference type="SMART" id="SM01207">
    <property type="entry name" value="G3P_acyltransf"/>
    <property type="match status" value="1"/>
</dbReference>
<dbReference type="InterPro" id="IPR006073">
    <property type="entry name" value="GTP-bd"/>
</dbReference>
<dbReference type="FunFam" id="3.40.50.300:FF:000040">
    <property type="entry name" value="GTPase Der"/>
    <property type="match status" value="1"/>
</dbReference>
<dbReference type="RefSeq" id="WP_014489223.1">
    <property type="nucleotide sequence ID" value="NC_017243.1"/>
</dbReference>
<protein>
    <recommendedName>
        <fullName evidence="15 16">Multifunctional fusion protein</fullName>
    </recommendedName>
    <domain>
        <recommendedName>
            <fullName evidence="16">Glycerol-3-phosphate acyltransferase</fullName>
        </recommendedName>
        <alternativeName>
            <fullName evidence="16">Acyl-PO4 G3P acyltransferase</fullName>
        </alternativeName>
        <alternativeName>
            <fullName evidence="16">Acyl-phosphate--glycerol-3-phosphate acyltransferase</fullName>
        </alternativeName>
        <alternativeName>
            <fullName evidence="16">G3P acyltransferase</fullName>
        </alternativeName>
        <alternativeName>
            <fullName evidence="16">Lysophosphatidic acid synthase</fullName>
            <shortName evidence="16">GPAT</shortName>
            <shortName evidence="16">LPA synthase</shortName>
            <ecNumber evidence="16">2.3.1.275</ecNumber>
        </alternativeName>
    </domain>
    <domain>
        <recommendedName>
            <fullName evidence="15">GTPase Der</fullName>
        </recommendedName>
        <alternativeName>
            <fullName evidence="15">GTP-binding protein EngA</fullName>
        </alternativeName>
    </domain>
</protein>
<dbReference type="CDD" id="cd01895">
    <property type="entry name" value="EngA2"/>
    <property type="match status" value="1"/>
</dbReference>
<feature type="binding site" evidence="15">
    <location>
        <begin position="8"/>
        <end position="15"/>
    </location>
    <ligand>
        <name>GTP</name>
        <dbReference type="ChEBI" id="CHEBI:37565"/>
        <label>1</label>
    </ligand>
</feature>
<evidence type="ECO:0000259" key="18">
    <source>
        <dbReference type="PROSITE" id="PS51712"/>
    </source>
</evidence>
<dbReference type="GO" id="GO:0042254">
    <property type="term" value="P:ribosome biogenesis"/>
    <property type="evidence" value="ECO:0007669"/>
    <property type="project" value="UniProtKB-KW"/>
</dbReference>
<dbReference type="InterPro" id="IPR005225">
    <property type="entry name" value="Small_GTP-bd"/>
</dbReference>
<dbReference type="InterPro" id="IPR031166">
    <property type="entry name" value="G_ENGA"/>
</dbReference>
<dbReference type="Gene3D" id="3.40.50.300">
    <property type="entry name" value="P-loop containing nucleotide triphosphate hydrolases"/>
    <property type="match status" value="2"/>
</dbReference>
<evidence type="ECO:0000256" key="12">
    <source>
        <dbReference type="ARBA" id="ARBA00023136"/>
    </source>
</evidence>
<keyword evidence="10 16" id="KW-0443">Lipid metabolism</keyword>
<feature type="binding site" evidence="15">
    <location>
        <begin position="292"/>
        <end position="296"/>
    </location>
    <ligand>
        <name>GTP</name>
        <dbReference type="ChEBI" id="CHEBI:37565"/>
        <label>2</label>
    </ligand>
</feature>
<comment type="subunit">
    <text evidence="16">Probably interacts with PlsX.</text>
</comment>
<dbReference type="GO" id="GO:0043022">
    <property type="term" value="F:ribosome binding"/>
    <property type="evidence" value="ECO:0007669"/>
    <property type="project" value="TreeGrafter"/>
</dbReference>
<evidence type="ECO:0000256" key="16">
    <source>
        <dbReference type="HAMAP-Rule" id="MF_01043"/>
    </source>
</evidence>
<evidence type="ECO:0000256" key="7">
    <source>
        <dbReference type="ARBA" id="ARBA00022737"/>
    </source>
</evidence>
<keyword evidence="8 15" id="KW-0547">Nucleotide-binding</keyword>
<dbReference type="GeneID" id="44971324"/>
<dbReference type="PROSITE" id="PS51712">
    <property type="entry name" value="G_ENGA"/>
    <property type="match status" value="1"/>
</dbReference>
<dbReference type="PATRIC" id="fig|1045858.4.peg.2843"/>
<evidence type="ECO:0000256" key="9">
    <source>
        <dbReference type="ARBA" id="ARBA00022989"/>
    </source>
</evidence>
<gene>
    <name evidence="16" type="primary">plsY</name>
    <name evidence="15" type="synonym">der</name>
    <name evidence="19" type="ordered locus">Bint_2845</name>
</gene>
<evidence type="ECO:0000256" key="3">
    <source>
        <dbReference type="ARBA" id="ARBA00022516"/>
    </source>
</evidence>
<feature type="transmembrane region" description="Helical" evidence="16">
    <location>
        <begin position="649"/>
        <end position="669"/>
    </location>
</feature>
<keyword evidence="13 16" id="KW-0594">Phospholipid biosynthesis</keyword>
<dbReference type="eggNOG" id="COG0344">
    <property type="taxonomic scope" value="Bacteria"/>
</dbReference>
<keyword evidence="7" id="KW-0677">Repeat</keyword>
<comment type="similarity">
    <text evidence="16">Belongs to the PlsY family.</text>
</comment>
<comment type="subunit">
    <text evidence="15">Associates with the 50S ribosomal subunit.</text>
</comment>
<name>G0EI84_BRAIP</name>
<evidence type="ECO:0000256" key="17">
    <source>
        <dbReference type="PROSITE-ProRule" id="PRU01049"/>
    </source>
</evidence>
<dbReference type="PANTHER" id="PTHR43834">
    <property type="entry name" value="GTPASE DER"/>
    <property type="match status" value="1"/>
</dbReference>
<dbReference type="Gene3D" id="3.30.300.20">
    <property type="match status" value="1"/>
</dbReference>
<dbReference type="InterPro" id="IPR003811">
    <property type="entry name" value="G3P_acylTferase_PlsY"/>
</dbReference>
<feature type="transmembrane region" description="Helical" evidence="16">
    <location>
        <begin position="505"/>
        <end position="528"/>
    </location>
</feature>